<evidence type="ECO:0000256" key="9">
    <source>
        <dbReference type="ARBA" id="ARBA00022723"/>
    </source>
</evidence>
<reference evidence="24 25" key="1">
    <citation type="submission" date="2020-12" db="EMBL/GenBank/DDBJ databases">
        <title>Salegentibacter orientalis sp. nov., isolated from costal sediment.</title>
        <authorList>
            <person name="Lian F.-B."/>
        </authorList>
    </citation>
    <scope>NUCLEOTIDE SEQUENCE [LARGE SCALE GENOMIC DNA]</scope>
    <source>
        <strain evidence="24 25">F60176</strain>
    </source>
</reference>
<keyword evidence="9" id="KW-0479">Metal-binding</keyword>
<gene>
    <name evidence="24" type="ORF">I6U50_08385</name>
</gene>
<evidence type="ECO:0000256" key="16">
    <source>
        <dbReference type="ARBA" id="ARBA00023145"/>
    </source>
</evidence>
<dbReference type="RefSeq" id="WP_198638502.1">
    <property type="nucleotide sequence ID" value="NZ_JAEHNY010000006.1"/>
</dbReference>
<keyword evidence="17" id="KW-0325">Glycoprotein</keyword>
<keyword evidence="16" id="KW-0865">Zymogen</keyword>
<evidence type="ECO:0000313" key="24">
    <source>
        <dbReference type="EMBL" id="MBI6120038.1"/>
    </source>
</evidence>
<evidence type="ECO:0000259" key="22">
    <source>
        <dbReference type="Pfam" id="PF02225"/>
    </source>
</evidence>
<dbReference type="Pfam" id="PF04389">
    <property type="entry name" value="Peptidase_M28"/>
    <property type="match status" value="1"/>
</dbReference>
<keyword evidence="11" id="KW-0378">Hydrolase</keyword>
<evidence type="ECO:0000256" key="5">
    <source>
        <dbReference type="ARBA" id="ARBA00014116"/>
    </source>
</evidence>
<evidence type="ECO:0000259" key="23">
    <source>
        <dbReference type="Pfam" id="PF04389"/>
    </source>
</evidence>
<keyword evidence="7" id="KW-0121">Carboxypeptidase</keyword>
<feature type="domain" description="PA" evidence="22">
    <location>
        <begin position="145"/>
        <end position="235"/>
    </location>
</feature>
<evidence type="ECO:0000256" key="10">
    <source>
        <dbReference type="ARBA" id="ARBA00022729"/>
    </source>
</evidence>
<feature type="signal peptide" evidence="21">
    <location>
        <begin position="1"/>
        <end position="19"/>
    </location>
</feature>
<name>A0ABS0TG90_9FLAO</name>
<comment type="subunit">
    <text evidence="19">Homodimer. The monomeric form is inactive while the homodimer is active.</text>
</comment>
<dbReference type="Gene3D" id="3.50.30.30">
    <property type="match status" value="1"/>
</dbReference>
<evidence type="ECO:0000256" key="11">
    <source>
        <dbReference type="ARBA" id="ARBA00022801"/>
    </source>
</evidence>
<dbReference type="Gene3D" id="3.40.630.10">
    <property type="entry name" value="Zn peptidases"/>
    <property type="match status" value="1"/>
</dbReference>
<organism evidence="24 25">
    <name type="scientific">Salegentibacter maritimus</name>
    <dbReference type="NCBI Taxonomy" id="2794347"/>
    <lineage>
        <taxon>Bacteria</taxon>
        <taxon>Pseudomonadati</taxon>
        <taxon>Bacteroidota</taxon>
        <taxon>Flavobacteriia</taxon>
        <taxon>Flavobacteriales</taxon>
        <taxon>Flavobacteriaceae</taxon>
        <taxon>Salegentibacter</taxon>
    </lineage>
</organism>
<proteinExistence type="predicted"/>
<keyword evidence="8" id="KW-0645">Protease</keyword>
<evidence type="ECO:0000256" key="6">
    <source>
        <dbReference type="ARBA" id="ARBA00022525"/>
    </source>
</evidence>
<evidence type="ECO:0000256" key="18">
    <source>
        <dbReference type="ARBA" id="ARBA00023228"/>
    </source>
</evidence>
<evidence type="ECO:0000256" key="15">
    <source>
        <dbReference type="ARBA" id="ARBA00023049"/>
    </source>
</evidence>
<evidence type="ECO:0000256" key="3">
    <source>
        <dbReference type="ARBA" id="ARBA00004555"/>
    </source>
</evidence>
<dbReference type="Proteomes" id="UP000635665">
    <property type="component" value="Unassembled WGS sequence"/>
</dbReference>
<evidence type="ECO:0000256" key="14">
    <source>
        <dbReference type="ARBA" id="ARBA00023034"/>
    </source>
</evidence>
<keyword evidence="12" id="KW-0256">Endoplasmic reticulum</keyword>
<comment type="subcellular location">
    <subcellularLocation>
        <location evidence="1">Endoplasmic reticulum</location>
    </subcellularLocation>
    <subcellularLocation>
        <location evidence="3">Golgi apparatus</location>
    </subcellularLocation>
    <subcellularLocation>
        <location evidence="2">Lysosome</location>
    </subcellularLocation>
    <subcellularLocation>
        <location evidence="4">Secreted</location>
    </subcellularLocation>
</comment>
<protein>
    <recommendedName>
        <fullName evidence="5">Carboxypeptidase Q</fullName>
    </recommendedName>
    <alternativeName>
        <fullName evidence="20">Plasma glutamate carboxypeptidase</fullName>
    </alternativeName>
</protein>
<keyword evidence="13" id="KW-0862">Zinc</keyword>
<feature type="domain" description="Peptidase M28" evidence="23">
    <location>
        <begin position="264"/>
        <end position="448"/>
    </location>
</feature>
<evidence type="ECO:0000256" key="12">
    <source>
        <dbReference type="ARBA" id="ARBA00022824"/>
    </source>
</evidence>
<evidence type="ECO:0000256" key="19">
    <source>
        <dbReference type="ARBA" id="ARBA00025833"/>
    </source>
</evidence>
<keyword evidence="6" id="KW-0964">Secreted</keyword>
<evidence type="ECO:0000256" key="1">
    <source>
        <dbReference type="ARBA" id="ARBA00004240"/>
    </source>
</evidence>
<accession>A0ABS0TG90</accession>
<dbReference type="InterPro" id="IPR007484">
    <property type="entry name" value="Peptidase_M28"/>
</dbReference>
<dbReference type="Pfam" id="PF02225">
    <property type="entry name" value="PA"/>
    <property type="match status" value="1"/>
</dbReference>
<dbReference type="PANTHER" id="PTHR12053:SF3">
    <property type="entry name" value="CARBOXYPEPTIDASE Q"/>
    <property type="match status" value="1"/>
</dbReference>
<feature type="chain" id="PRO_5046148303" description="Carboxypeptidase Q" evidence="21">
    <location>
        <begin position="20"/>
        <end position="472"/>
    </location>
</feature>
<dbReference type="InterPro" id="IPR003137">
    <property type="entry name" value="PA_domain"/>
</dbReference>
<keyword evidence="25" id="KW-1185">Reference proteome</keyword>
<sequence>MRRYIITAFSILFSVSLIAQNHEVKEDSIKIRQFYNAALVKGQAYKWLDHLSNNIGGRLSGSLNAQRAVEFTKAELEDLGLDKVWLQPVMVPKWTRGAREHAYIQTGPGMTTEVNITALGGSVATSPGGLKARVLEVNGIEDLENYKADIKGKIVFYNRPMKPELIQTFEAYGGCVDQRYSGAEAAAKYGAVGVIVRSLSHKIDEYPHTGSMSYGDLPNDKRIPAAAISTKDAEYLSGILKLKKDLEFYYKLSSENHGEVKSYNVIGEITGSEFPEEFIVVGGHLDSWDLGDGSHDDGAGVVQSMEVLRLFKETGYKPKRSIRVVLFMNEENGLRGGNKYAEIAHSKNENHIFALESDAGGFTPRGFSFEADDAQFAQIESWKPLFKPYLIHYFERGGSGADIGPLKKGDIVLAGLRPDSQRYFDHHHAATDTFEHVNKRELELGAATMTSLIYLVDKYGMRHINLQTDKKL</sequence>
<evidence type="ECO:0000256" key="13">
    <source>
        <dbReference type="ARBA" id="ARBA00022833"/>
    </source>
</evidence>
<keyword evidence="15" id="KW-0482">Metalloprotease</keyword>
<evidence type="ECO:0000313" key="25">
    <source>
        <dbReference type="Proteomes" id="UP000635665"/>
    </source>
</evidence>
<dbReference type="PANTHER" id="PTHR12053">
    <property type="entry name" value="PROTEASE FAMILY M28 PLASMA GLUTAMATE CARBOXYPEPTIDASE-RELATED"/>
    <property type="match status" value="1"/>
</dbReference>
<evidence type="ECO:0000256" key="8">
    <source>
        <dbReference type="ARBA" id="ARBA00022670"/>
    </source>
</evidence>
<evidence type="ECO:0000256" key="21">
    <source>
        <dbReference type="SAM" id="SignalP"/>
    </source>
</evidence>
<keyword evidence="14" id="KW-0333">Golgi apparatus</keyword>
<dbReference type="InterPro" id="IPR039866">
    <property type="entry name" value="CPQ"/>
</dbReference>
<evidence type="ECO:0000256" key="2">
    <source>
        <dbReference type="ARBA" id="ARBA00004371"/>
    </source>
</evidence>
<keyword evidence="10 21" id="KW-0732">Signal</keyword>
<dbReference type="SUPFAM" id="SSF53187">
    <property type="entry name" value="Zn-dependent exopeptidases"/>
    <property type="match status" value="1"/>
</dbReference>
<dbReference type="EMBL" id="JAEHNY010000006">
    <property type="protein sequence ID" value="MBI6120038.1"/>
    <property type="molecule type" value="Genomic_DNA"/>
</dbReference>
<evidence type="ECO:0000256" key="7">
    <source>
        <dbReference type="ARBA" id="ARBA00022645"/>
    </source>
</evidence>
<evidence type="ECO:0000256" key="17">
    <source>
        <dbReference type="ARBA" id="ARBA00023180"/>
    </source>
</evidence>
<comment type="caution">
    <text evidence="24">The sequence shown here is derived from an EMBL/GenBank/DDBJ whole genome shotgun (WGS) entry which is preliminary data.</text>
</comment>
<evidence type="ECO:0000256" key="20">
    <source>
        <dbReference type="ARBA" id="ARBA00033328"/>
    </source>
</evidence>
<evidence type="ECO:0000256" key="4">
    <source>
        <dbReference type="ARBA" id="ARBA00004613"/>
    </source>
</evidence>
<keyword evidence="18" id="KW-0458">Lysosome</keyword>